<feature type="transmembrane region" description="Helical" evidence="1">
    <location>
        <begin position="6"/>
        <end position="26"/>
    </location>
</feature>
<keyword evidence="1" id="KW-1133">Transmembrane helix</keyword>
<dbReference type="AlphaFoldDB" id="A0A7S2IZC7"/>
<keyword evidence="1" id="KW-0812">Transmembrane</keyword>
<dbReference type="EMBL" id="HBGU01071181">
    <property type="protein sequence ID" value="CAD9533390.1"/>
    <property type="molecule type" value="Transcribed_RNA"/>
</dbReference>
<feature type="transmembrane region" description="Helical" evidence="1">
    <location>
        <begin position="38"/>
        <end position="64"/>
    </location>
</feature>
<organism evidence="2">
    <name type="scientific">Haptolina brevifila</name>
    <dbReference type="NCBI Taxonomy" id="156173"/>
    <lineage>
        <taxon>Eukaryota</taxon>
        <taxon>Haptista</taxon>
        <taxon>Haptophyta</taxon>
        <taxon>Prymnesiophyceae</taxon>
        <taxon>Prymnesiales</taxon>
        <taxon>Prymnesiaceae</taxon>
        <taxon>Haptolina</taxon>
    </lineage>
</organism>
<name>A0A7S2IZC7_9EUKA</name>
<sequence length="280" mass="31125">MPYYKVMVALLILFEFVVGLKMAIGVQHHGGERWWWSIKFLTFFLYMLISLIAQSLILVSIHLLDPWGNDALDLPAEEYLLLPLAGHRKLFAAPAVDMDAPPQVSNLFLSEYAPEDSEMLSQFAFTASAQGKVMHQRNFRRLDRWNTMHRFNFAAMRESLALGEAEEVGGSADATRAIRSRSSWSSCHGAFHASIEVVMSAASAVSTALSRTFSTLMSLLWPQSTSPADEQTRQAARSALDVQVGMPLGEIWTDSTQAISERSLSKRGGYQSLESTPYAV</sequence>
<proteinExistence type="predicted"/>
<keyword evidence="1" id="KW-0472">Membrane</keyword>
<evidence type="ECO:0000256" key="1">
    <source>
        <dbReference type="SAM" id="Phobius"/>
    </source>
</evidence>
<protein>
    <submittedName>
        <fullName evidence="2">Uncharacterized protein</fullName>
    </submittedName>
</protein>
<accession>A0A7S2IZC7</accession>
<reference evidence="2" key="1">
    <citation type="submission" date="2021-01" db="EMBL/GenBank/DDBJ databases">
        <authorList>
            <person name="Corre E."/>
            <person name="Pelletier E."/>
            <person name="Niang G."/>
            <person name="Scheremetjew M."/>
            <person name="Finn R."/>
            <person name="Kale V."/>
            <person name="Holt S."/>
            <person name="Cochrane G."/>
            <person name="Meng A."/>
            <person name="Brown T."/>
            <person name="Cohen L."/>
        </authorList>
    </citation>
    <scope>NUCLEOTIDE SEQUENCE</scope>
    <source>
        <strain evidence="2">UTEX LB 985</strain>
    </source>
</reference>
<evidence type="ECO:0000313" key="2">
    <source>
        <dbReference type="EMBL" id="CAD9533390.1"/>
    </source>
</evidence>
<gene>
    <name evidence="2" type="ORF">CBRE1094_LOCUS38865</name>
</gene>